<sequence length="623" mass="70161">MEALASGEVNGVCDAEEGDPVERSSICSSTPQRQTADSVIYQLVRVEGDGTLIPATDDEVMEVEHMLEDDKKDLPSIEGLWQTQDYVSDVAISCKMSSINSLEGSSQFDNSEGNTGKLDGRFEYIEVMLEKVKQQEKLRLSRDATLCSPKYDNVDKRFSDQLVDLPVCNNIPQTESFSHEAASLVPITLNEGSVGYCPDSVEKEQTAGRTLFTGDFSSIHRDFSLLEGEICLDDLTIRELQETFRATFGYQTSVKDKLWLKRRIAMELTNSCDIPSTRFIIKDRKIVMKNPTKGHCIAERTKYEVDSQPAGQNIGSVIDKIQDSPSSCPRSPFQGERSLSGKRLRTSTLENDSKIEDLHIEIIEAKRVRKPTRRYIEELSEVETGECCAQPITPIKSSGLNQYSAKYRFRPASSIGSQHTTFITRKDFLGGCGVQIPYVLRVRRRRPRKNFVALMNADLIQKEKPVAETYSKEHDPVLGKLGASGDYSEDYADIVLRPKYSTRRKHHRAWTLCEVVKLVEGVSKYGAGRWSEIKRLAFPSYTYRTSVDLKDKWRNLLRACFTPRPTEKGGLNSRRHTSVPIPAPILLRVRELAEMQEQEGIGMGSGKIIGHNGRHLQTRPGFL</sequence>
<organism evidence="5">
    <name type="scientific">Anthurium amnicola</name>
    <dbReference type="NCBI Taxonomy" id="1678845"/>
    <lineage>
        <taxon>Eukaryota</taxon>
        <taxon>Viridiplantae</taxon>
        <taxon>Streptophyta</taxon>
        <taxon>Embryophyta</taxon>
        <taxon>Tracheophyta</taxon>
        <taxon>Spermatophyta</taxon>
        <taxon>Magnoliopsida</taxon>
        <taxon>Liliopsida</taxon>
        <taxon>Araceae</taxon>
        <taxon>Pothoideae</taxon>
        <taxon>Potheae</taxon>
        <taxon>Anthurium</taxon>
    </lineage>
</organism>
<dbReference type="PROSITE" id="PS50090">
    <property type="entry name" value="MYB_LIKE"/>
    <property type="match status" value="1"/>
</dbReference>
<evidence type="ECO:0000256" key="2">
    <source>
        <dbReference type="SAM" id="MobiDB-lite"/>
    </source>
</evidence>
<dbReference type="SUPFAM" id="SSF46689">
    <property type="entry name" value="Homeodomain-like"/>
    <property type="match status" value="1"/>
</dbReference>
<dbReference type="GO" id="GO:0003677">
    <property type="term" value="F:DNA binding"/>
    <property type="evidence" value="ECO:0007669"/>
    <property type="project" value="UniProtKB-KW"/>
</dbReference>
<feature type="region of interest" description="Disordered" evidence="2">
    <location>
        <begin position="1"/>
        <end position="30"/>
    </location>
</feature>
<accession>A0A1D1XL31</accession>
<evidence type="ECO:0000256" key="1">
    <source>
        <dbReference type="ARBA" id="ARBA00023125"/>
    </source>
</evidence>
<proteinExistence type="predicted"/>
<dbReference type="InterPro" id="IPR001005">
    <property type="entry name" value="SANT/Myb"/>
</dbReference>
<dbReference type="Pfam" id="PF00249">
    <property type="entry name" value="Myb_DNA-binding"/>
    <property type="match status" value="1"/>
</dbReference>
<keyword evidence="1" id="KW-0238">DNA-binding</keyword>
<dbReference type="SMART" id="SM00717">
    <property type="entry name" value="SANT"/>
    <property type="match status" value="1"/>
</dbReference>
<name>A0A1D1XL31_9ARAE</name>
<reference evidence="5" key="1">
    <citation type="submission" date="2015-07" db="EMBL/GenBank/DDBJ databases">
        <title>Transcriptome Assembly of Anthurium amnicola.</title>
        <authorList>
            <person name="Suzuki J."/>
        </authorList>
    </citation>
    <scope>NUCLEOTIDE SEQUENCE</scope>
</reference>
<evidence type="ECO:0000313" key="5">
    <source>
        <dbReference type="EMBL" id="JAT43083.1"/>
    </source>
</evidence>
<dbReference type="PANTHER" id="PTHR47122:SF4">
    <property type="entry name" value="TRF-LIKE 3"/>
    <property type="match status" value="1"/>
</dbReference>
<dbReference type="InterPro" id="IPR009057">
    <property type="entry name" value="Homeodomain-like_sf"/>
</dbReference>
<dbReference type="PANTHER" id="PTHR47122">
    <property type="entry name" value="MYB-LIKE DNA-BINDING DOMAIN CONTAINING PROTEIN, EXPRESSED"/>
    <property type="match status" value="1"/>
</dbReference>
<dbReference type="PROSITE" id="PS51294">
    <property type="entry name" value="HTH_MYB"/>
    <property type="match status" value="1"/>
</dbReference>
<dbReference type="InterPro" id="IPR017930">
    <property type="entry name" value="Myb_dom"/>
</dbReference>
<dbReference type="EMBL" id="GDJX01024853">
    <property type="protein sequence ID" value="JAT43083.1"/>
    <property type="molecule type" value="Transcribed_RNA"/>
</dbReference>
<protein>
    <submittedName>
        <fullName evidence="5">Telomere repeat-binding protein 6</fullName>
    </submittedName>
</protein>
<evidence type="ECO:0000259" key="3">
    <source>
        <dbReference type="PROSITE" id="PS50090"/>
    </source>
</evidence>
<evidence type="ECO:0000259" key="4">
    <source>
        <dbReference type="PROSITE" id="PS51294"/>
    </source>
</evidence>
<dbReference type="AlphaFoldDB" id="A0A1D1XL31"/>
<dbReference type="CDD" id="cd11660">
    <property type="entry name" value="SANT_TRF"/>
    <property type="match status" value="1"/>
</dbReference>
<feature type="domain" description="Myb-like" evidence="3">
    <location>
        <begin position="502"/>
        <end position="557"/>
    </location>
</feature>
<feature type="domain" description="HTH myb-type" evidence="4">
    <location>
        <begin position="502"/>
        <end position="561"/>
    </location>
</feature>
<gene>
    <name evidence="5" type="primary">TRP6_2</name>
    <name evidence="5" type="ORF">g.54728</name>
</gene>
<dbReference type="Gene3D" id="1.10.246.220">
    <property type="match status" value="1"/>
</dbReference>
<feature type="region of interest" description="Disordered" evidence="2">
    <location>
        <begin position="324"/>
        <end position="345"/>
    </location>
</feature>